<dbReference type="EMBL" id="JAHLQT010031136">
    <property type="protein sequence ID" value="KAG7160641.1"/>
    <property type="molecule type" value="Genomic_DNA"/>
</dbReference>
<feature type="transmembrane region" description="Helical" evidence="7">
    <location>
        <begin position="479"/>
        <end position="500"/>
    </location>
</feature>
<feature type="compositionally biased region" description="Low complexity" evidence="6">
    <location>
        <begin position="61"/>
        <end position="70"/>
    </location>
</feature>
<feature type="transmembrane region" description="Helical" evidence="7">
    <location>
        <begin position="594"/>
        <end position="613"/>
    </location>
</feature>
<keyword evidence="4 7" id="KW-1133">Transmembrane helix</keyword>
<feature type="region of interest" description="Disordered" evidence="6">
    <location>
        <begin position="414"/>
        <end position="436"/>
    </location>
</feature>
<feature type="domain" description="Major facilitator superfamily (MFS) profile" evidence="8">
    <location>
        <begin position="606"/>
        <end position="845"/>
    </location>
</feature>
<evidence type="ECO:0000313" key="10">
    <source>
        <dbReference type="Proteomes" id="UP000747542"/>
    </source>
</evidence>
<dbReference type="Pfam" id="PF07690">
    <property type="entry name" value="MFS_1"/>
    <property type="match status" value="1"/>
</dbReference>
<name>A0A8J5MR87_HOMAM</name>
<dbReference type="SUPFAM" id="SSF103473">
    <property type="entry name" value="MFS general substrate transporter"/>
    <property type="match status" value="1"/>
</dbReference>
<keyword evidence="5 7" id="KW-0472">Membrane</keyword>
<feature type="transmembrane region" description="Helical" evidence="7">
    <location>
        <begin position="553"/>
        <end position="582"/>
    </location>
</feature>
<evidence type="ECO:0000256" key="6">
    <source>
        <dbReference type="SAM" id="MobiDB-lite"/>
    </source>
</evidence>
<accession>A0A8J5MR87</accession>
<feature type="region of interest" description="Disordered" evidence="6">
    <location>
        <begin position="61"/>
        <end position="177"/>
    </location>
</feature>
<proteinExistence type="predicted"/>
<keyword evidence="10" id="KW-1185">Reference proteome</keyword>
<feature type="transmembrane region" description="Helical" evidence="7">
    <location>
        <begin position="21"/>
        <end position="47"/>
    </location>
</feature>
<feature type="compositionally biased region" description="Low complexity" evidence="6">
    <location>
        <begin position="104"/>
        <end position="134"/>
    </location>
</feature>
<dbReference type="PANTHER" id="PTHR23506">
    <property type="entry name" value="GH10249P"/>
    <property type="match status" value="1"/>
</dbReference>
<evidence type="ECO:0000313" key="9">
    <source>
        <dbReference type="EMBL" id="KAG7160641.1"/>
    </source>
</evidence>
<feature type="compositionally biased region" description="Basic and acidic residues" evidence="6">
    <location>
        <begin position="414"/>
        <end position="423"/>
    </location>
</feature>
<evidence type="ECO:0000256" key="1">
    <source>
        <dbReference type="ARBA" id="ARBA00004141"/>
    </source>
</evidence>
<keyword evidence="3 7" id="KW-0812">Transmembrane</keyword>
<dbReference type="InterPro" id="IPR011701">
    <property type="entry name" value="MFS"/>
</dbReference>
<dbReference type="PROSITE" id="PS50850">
    <property type="entry name" value="MFS"/>
    <property type="match status" value="1"/>
</dbReference>
<evidence type="ECO:0000256" key="3">
    <source>
        <dbReference type="ARBA" id="ARBA00022692"/>
    </source>
</evidence>
<dbReference type="AlphaFoldDB" id="A0A8J5MR87"/>
<feature type="transmembrane region" description="Helical" evidence="7">
    <location>
        <begin position="707"/>
        <end position="729"/>
    </location>
</feature>
<reference evidence="9" key="1">
    <citation type="journal article" date="2021" name="Sci. Adv.">
        <title>The American lobster genome reveals insights on longevity, neural, and immune adaptations.</title>
        <authorList>
            <person name="Polinski J.M."/>
            <person name="Zimin A.V."/>
            <person name="Clark K.F."/>
            <person name="Kohn A.B."/>
            <person name="Sadowski N."/>
            <person name="Timp W."/>
            <person name="Ptitsyn A."/>
            <person name="Khanna P."/>
            <person name="Romanova D.Y."/>
            <person name="Williams P."/>
            <person name="Greenwood S.J."/>
            <person name="Moroz L.L."/>
            <person name="Walt D.R."/>
            <person name="Bodnar A.G."/>
        </authorList>
    </citation>
    <scope>NUCLEOTIDE SEQUENCE</scope>
    <source>
        <strain evidence="9">GMGI-L3</strain>
    </source>
</reference>
<sequence>MLRRGVDVAGLKKEVHKLRSSRLAVILLVYFALVLDNMLLTVVVPIIPDYLYQLEHQHMSTNKSSSNNTTAPKAALHTPPPRLPTSLSHHDPASSLHDPASSLHDPASSLHDSASSLHDPASSLHDSASSLHDPASSLHDPASSLHDPASFLHDPASSSSRLQEPPVTTPGAHQQTRQLTFRSKIQEDELPSVSMVKVQPNDKFSGVLYQHNVQDESPSSPLLRVPSKKALVVGAHALYRSRTFRSLPAQASHHRKYPRSNLKKVYSDFMHVRSPWMEIDERVGDSETLVNFQRNRKKERRLSDMGIRDLIKNPLENSFPSSTRLPIQHYQHPEDVSHHLPQDTNTAQDPDTDSGVIPTNRSPPDKLENMSDLQHYPDEMENLPQLMGKIPQSLKHLPSATTSESFLQDSRVFESESHQEEYQRPQPVIEANSSASSTEDLKLPQDIINENGRVGLLFSSKALVQLLVNPLVGPLTAHVGYSLPLVIGTHNLILSALCKYCTFTHTVIGKKVYLLMNILITTRALDLFMNLYWTKVFISAHLSSRSPAVFAYAQSYTLMFIARSLQGIASSCIAISGMGIIAECYPEDGERGRMQGLVMGGIALGVLLGYPLGSLLYDFTNSKTPPFLVVVALTAVLAIVQLVVLDPRPVPEKWQLGTAFIPDSIGYLVGTSCTAGPAFRLGRWRVAVVAMVVVGLAAATVPEAGSMLALAGPHLCLGMGVGTVDAALMPLLAALVDARHVAAYGAVYAIAQAAVALAYFLGPLVGGAIVQEIGFPWLMRCVAILNLCYCPVLFFLKTFDQEMEETQAILMAAPKPHHYTSHITTVVQPRKSSLRYQQLFDDEDD</sequence>
<evidence type="ECO:0000259" key="8">
    <source>
        <dbReference type="PROSITE" id="PS50850"/>
    </source>
</evidence>
<dbReference type="PANTHER" id="PTHR23506:SF4">
    <property type="entry name" value="PORTABELLA"/>
    <property type="match status" value="1"/>
</dbReference>
<feature type="transmembrane region" description="Helical" evidence="7">
    <location>
        <begin position="684"/>
        <end position="701"/>
    </location>
</feature>
<dbReference type="InterPro" id="IPR036259">
    <property type="entry name" value="MFS_trans_sf"/>
</dbReference>
<feature type="region of interest" description="Disordered" evidence="6">
    <location>
        <begin position="335"/>
        <end position="367"/>
    </location>
</feature>
<dbReference type="InterPro" id="IPR020846">
    <property type="entry name" value="MFS_dom"/>
</dbReference>
<protein>
    <submittedName>
        <fullName evidence="9">Synaptic vesicular amine transporter-like 1</fullName>
    </submittedName>
</protein>
<feature type="transmembrane region" description="Helical" evidence="7">
    <location>
        <begin position="741"/>
        <end position="765"/>
    </location>
</feature>
<dbReference type="GO" id="GO:0005335">
    <property type="term" value="F:serotonin:sodium:chloride symporter activity"/>
    <property type="evidence" value="ECO:0007669"/>
    <property type="project" value="TreeGrafter"/>
</dbReference>
<evidence type="ECO:0000256" key="4">
    <source>
        <dbReference type="ARBA" id="ARBA00022989"/>
    </source>
</evidence>
<comment type="subcellular location">
    <subcellularLocation>
        <location evidence="1">Membrane</location>
        <topology evidence="1">Multi-pass membrane protein</topology>
    </subcellularLocation>
</comment>
<evidence type="ECO:0000256" key="7">
    <source>
        <dbReference type="SAM" id="Phobius"/>
    </source>
</evidence>
<dbReference type="GO" id="GO:0030672">
    <property type="term" value="C:synaptic vesicle membrane"/>
    <property type="evidence" value="ECO:0007669"/>
    <property type="project" value="TreeGrafter"/>
</dbReference>
<dbReference type="Gene3D" id="1.20.1250.20">
    <property type="entry name" value="MFS general substrate transporter like domains"/>
    <property type="match status" value="2"/>
</dbReference>
<feature type="transmembrane region" description="Helical" evidence="7">
    <location>
        <begin position="625"/>
        <end position="645"/>
    </location>
</feature>
<dbReference type="GO" id="GO:0015842">
    <property type="term" value="P:aminergic neurotransmitter loading into synaptic vesicle"/>
    <property type="evidence" value="ECO:0007669"/>
    <property type="project" value="TreeGrafter"/>
</dbReference>
<keyword evidence="2" id="KW-0813">Transport</keyword>
<comment type="caution">
    <text evidence="9">The sequence shown here is derived from an EMBL/GenBank/DDBJ whole genome shotgun (WGS) entry which is preliminary data.</text>
</comment>
<gene>
    <name evidence="9" type="primary">Slc18a2-L1</name>
    <name evidence="9" type="ORF">Hamer_G021299</name>
</gene>
<evidence type="ECO:0000256" key="2">
    <source>
        <dbReference type="ARBA" id="ARBA00022448"/>
    </source>
</evidence>
<dbReference type="InterPro" id="IPR050930">
    <property type="entry name" value="MFS_Vesicular_Transporter"/>
</dbReference>
<evidence type="ECO:0000256" key="5">
    <source>
        <dbReference type="ARBA" id="ARBA00023136"/>
    </source>
</evidence>
<organism evidence="9 10">
    <name type="scientific">Homarus americanus</name>
    <name type="common">American lobster</name>
    <dbReference type="NCBI Taxonomy" id="6706"/>
    <lineage>
        <taxon>Eukaryota</taxon>
        <taxon>Metazoa</taxon>
        <taxon>Ecdysozoa</taxon>
        <taxon>Arthropoda</taxon>
        <taxon>Crustacea</taxon>
        <taxon>Multicrustacea</taxon>
        <taxon>Malacostraca</taxon>
        <taxon>Eumalacostraca</taxon>
        <taxon>Eucarida</taxon>
        <taxon>Decapoda</taxon>
        <taxon>Pleocyemata</taxon>
        <taxon>Astacidea</taxon>
        <taxon>Nephropoidea</taxon>
        <taxon>Nephropidae</taxon>
        <taxon>Homarus</taxon>
    </lineage>
</organism>
<dbReference type="GO" id="GO:0043195">
    <property type="term" value="C:terminal bouton"/>
    <property type="evidence" value="ECO:0007669"/>
    <property type="project" value="TreeGrafter"/>
</dbReference>
<feature type="transmembrane region" description="Helical" evidence="7">
    <location>
        <begin position="777"/>
        <end position="796"/>
    </location>
</feature>
<dbReference type="Proteomes" id="UP000747542">
    <property type="component" value="Unassembled WGS sequence"/>
</dbReference>